<name>A0A3D9L5A4_MARFU</name>
<keyword evidence="3" id="KW-1185">Reference proteome</keyword>
<dbReference type="Pfam" id="PF02617">
    <property type="entry name" value="ClpS"/>
    <property type="match status" value="1"/>
</dbReference>
<evidence type="ECO:0000259" key="1">
    <source>
        <dbReference type="Pfam" id="PF02617"/>
    </source>
</evidence>
<keyword evidence="2" id="KW-0645">Protease</keyword>
<evidence type="ECO:0000313" key="3">
    <source>
        <dbReference type="Proteomes" id="UP000256779"/>
    </source>
</evidence>
<sequence length="96" mass="10842">MVDMEFAPDIEELVDVEEDLGQEDVKSLIVHNDDFNTFDHVINTLIKVCKHDVHQAEQCTYIIHFKGKCAVKKGSLKELRPMRDGITDAGISATIE</sequence>
<organism evidence="2 3">
    <name type="scientific">Marinoscillum furvescens DSM 4134</name>
    <dbReference type="NCBI Taxonomy" id="1122208"/>
    <lineage>
        <taxon>Bacteria</taxon>
        <taxon>Pseudomonadati</taxon>
        <taxon>Bacteroidota</taxon>
        <taxon>Cytophagia</taxon>
        <taxon>Cytophagales</taxon>
        <taxon>Reichenbachiellaceae</taxon>
        <taxon>Marinoscillum</taxon>
    </lineage>
</organism>
<dbReference type="InterPro" id="IPR014719">
    <property type="entry name" value="Ribosomal_bL12_C/ClpS-like"/>
</dbReference>
<keyword evidence="2" id="KW-0378">Hydrolase</keyword>
<dbReference type="GO" id="GO:0008233">
    <property type="term" value="F:peptidase activity"/>
    <property type="evidence" value="ECO:0007669"/>
    <property type="project" value="UniProtKB-KW"/>
</dbReference>
<dbReference type="AlphaFoldDB" id="A0A3D9L5A4"/>
<dbReference type="Gene3D" id="3.30.1390.10">
    <property type="match status" value="1"/>
</dbReference>
<dbReference type="GO" id="GO:0006508">
    <property type="term" value="P:proteolysis"/>
    <property type="evidence" value="ECO:0007669"/>
    <property type="project" value="UniProtKB-KW"/>
</dbReference>
<dbReference type="Proteomes" id="UP000256779">
    <property type="component" value="Unassembled WGS sequence"/>
</dbReference>
<evidence type="ECO:0000313" key="2">
    <source>
        <dbReference type="EMBL" id="RED99809.1"/>
    </source>
</evidence>
<proteinExistence type="predicted"/>
<reference evidence="2 3" key="1">
    <citation type="submission" date="2018-07" db="EMBL/GenBank/DDBJ databases">
        <title>Genomic Encyclopedia of Type Strains, Phase IV (KMG-IV): sequencing the most valuable type-strain genomes for metagenomic binning, comparative biology and taxonomic classification.</title>
        <authorList>
            <person name="Goeker M."/>
        </authorList>
    </citation>
    <scope>NUCLEOTIDE SEQUENCE [LARGE SCALE GENOMIC DNA]</scope>
    <source>
        <strain evidence="2 3">DSM 4134</strain>
    </source>
</reference>
<dbReference type="InterPro" id="IPR003769">
    <property type="entry name" value="ClpS_core"/>
</dbReference>
<dbReference type="SUPFAM" id="SSF54736">
    <property type="entry name" value="ClpS-like"/>
    <property type="match status" value="1"/>
</dbReference>
<accession>A0A3D9L5A4</accession>
<dbReference type="RefSeq" id="WP_394340426.1">
    <property type="nucleotide sequence ID" value="NZ_QREG01000007.1"/>
</dbReference>
<dbReference type="EMBL" id="QREG01000007">
    <property type="protein sequence ID" value="RED99809.1"/>
    <property type="molecule type" value="Genomic_DNA"/>
</dbReference>
<feature type="domain" description="Adaptor protein ClpS core" evidence="1">
    <location>
        <begin position="28"/>
        <end position="87"/>
    </location>
</feature>
<protein>
    <submittedName>
        <fullName evidence="2">ATP-dependent Clp protease adaptor protein ClpS</fullName>
    </submittedName>
</protein>
<gene>
    <name evidence="2" type="ORF">C7460_10791</name>
</gene>
<dbReference type="GO" id="GO:0030163">
    <property type="term" value="P:protein catabolic process"/>
    <property type="evidence" value="ECO:0007669"/>
    <property type="project" value="InterPro"/>
</dbReference>
<comment type="caution">
    <text evidence="2">The sequence shown here is derived from an EMBL/GenBank/DDBJ whole genome shotgun (WGS) entry which is preliminary data.</text>
</comment>